<keyword evidence="1" id="KW-0156">Chromatin regulator</keyword>
<comment type="caution">
    <text evidence="3">The sequence shown here is derived from an EMBL/GenBank/DDBJ whole genome shotgun (WGS) entry which is preliminary data.</text>
</comment>
<sequence>MLVHEQSQVTETPSKDVFPRGDPSLNAGEAGLRLPPTTATPLADMSTNPQFNPLYAQLTKQLIQSGEWDRIRSVLAAKLNENGWVDDVRDQSKERARAMEPLSFRELFEETKPTASSSIPQPIRREIIAMIKQQLEKQCE</sequence>
<dbReference type="HAMAP" id="MF_03046">
    <property type="entry name" value="ENY2_Sus1"/>
    <property type="match status" value="1"/>
</dbReference>
<accession>A0ABR3IXY4</accession>
<comment type="subcellular location">
    <subcellularLocation>
        <location evidence="1">Nucleus</location>
        <location evidence="1">Nucleoplasm</location>
    </subcellularLocation>
    <subcellularLocation>
        <location evidence="1">Cytoplasm</location>
        <location evidence="1">P-body</location>
    </subcellularLocation>
</comment>
<dbReference type="Pfam" id="PF10163">
    <property type="entry name" value="EnY2"/>
    <property type="match status" value="1"/>
</dbReference>
<feature type="region of interest" description="Disordered" evidence="2">
    <location>
        <begin position="1"/>
        <end position="46"/>
    </location>
</feature>
<proteinExistence type="inferred from homology"/>
<keyword evidence="1" id="KW-0805">Transcription regulation</keyword>
<organism evidence="3 4">
    <name type="scientific">Hohenbuehelia grisea</name>
    <dbReference type="NCBI Taxonomy" id="104357"/>
    <lineage>
        <taxon>Eukaryota</taxon>
        <taxon>Fungi</taxon>
        <taxon>Dikarya</taxon>
        <taxon>Basidiomycota</taxon>
        <taxon>Agaricomycotina</taxon>
        <taxon>Agaricomycetes</taxon>
        <taxon>Agaricomycetidae</taxon>
        <taxon>Agaricales</taxon>
        <taxon>Pleurotineae</taxon>
        <taxon>Pleurotaceae</taxon>
        <taxon>Hohenbuehelia</taxon>
    </lineage>
</organism>
<keyword evidence="1" id="KW-0653">Protein transport</keyword>
<keyword evidence="4" id="KW-1185">Reference proteome</keyword>
<keyword evidence="1" id="KW-0804">Transcription</keyword>
<evidence type="ECO:0000313" key="3">
    <source>
        <dbReference type="EMBL" id="KAL0948171.1"/>
    </source>
</evidence>
<feature type="compositionally biased region" description="Polar residues" evidence="2">
    <location>
        <begin position="1"/>
        <end position="12"/>
    </location>
</feature>
<dbReference type="Proteomes" id="UP001556367">
    <property type="component" value="Unassembled WGS sequence"/>
</dbReference>
<keyword evidence="1" id="KW-0813">Transport</keyword>
<protein>
    <recommendedName>
        <fullName evidence="1">Transcription and mRNA export factor SUS1</fullName>
    </recommendedName>
</protein>
<keyword evidence="1" id="KW-0811">Translocation</keyword>
<keyword evidence="1" id="KW-0509">mRNA transport</keyword>
<comment type="similarity">
    <text evidence="1">Belongs to the ENY2 family.</text>
</comment>
<dbReference type="InterPro" id="IPR018783">
    <property type="entry name" value="TF_ENY2"/>
</dbReference>
<keyword evidence="1" id="KW-0963">Cytoplasm</keyword>
<gene>
    <name evidence="1" type="primary">SUS1</name>
    <name evidence="3" type="ORF">HGRIS_010783</name>
</gene>
<dbReference type="PANTHER" id="PTHR12514">
    <property type="entry name" value="ENHANCER OF YELLOW 2 TRANSCRIPTION FACTOR"/>
    <property type="match status" value="1"/>
</dbReference>
<name>A0ABR3IXY4_9AGAR</name>
<comment type="subunit">
    <text evidence="1">Component of the nuclear pore complex (NPC)-associated TREX-2 complex (transcription and export complex 2), composed of at least SUS1, SAC3, THP1, SEM1, and CDC31. TREX-2 contains 2 SUS1 chains. The TREX-2 complex interacts with the nucleoporin NUP1. Component of the 1.8 MDa SAGA transcription coactivator-HAT complex. SAGA is built of 5 distinct domains with specialized functions. Within the SAGA complex, SUS1, SGF11, SGF73 and UBP8 form an additional subcomplex of SAGA called the DUB module (deubiquitination module). Interacts directly with THP1, SAC3, SGF11, and with the RNA polymerase II.</text>
</comment>
<reference evidence="4" key="1">
    <citation type="submission" date="2024-06" db="EMBL/GenBank/DDBJ databases">
        <title>Multi-omics analyses provide insights into the biosynthesis of the anticancer antibiotic pleurotin in Hohenbuehelia grisea.</title>
        <authorList>
            <person name="Weaver J.A."/>
            <person name="Alberti F."/>
        </authorList>
    </citation>
    <scope>NUCLEOTIDE SEQUENCE [LARGE SCALE GENOMIC DNA]</scope>
    <source>
        <strain evidence="4">T-177</strain>
    </source>
</reference>
<dbReference type="EMBL" id="JASNQZ010000014">
    <property type="protein sequence ID" value="KAL0948171.1"/>
    <property type="molecule type" value="Genomic_DNA"/>
</dbReference>
<keyword evidence="1" id="KW-0010">Activator</keyword>
<dbReference type="Gene3D" id="1.10.246.140">
    <property type="match status" value="1"/>
</dbReference>
<evidence type="ECO:0000256" key="1">
    <source>
        <dbReference type="HAMAP-Rule" id="MF_03046"/>
    </source>
</evidence>
<feature type="compositionally biased region" description="Polar residues" evidence="2">
    <location>
        <begin position="37"/>
        <end position="46"/>
    </location>
</feature>
<evidence type="ECO:0000256" key="2">
    <source>
        <dbReference type="SAM" id="MobiDB-lite"/>
    </source>
</evidence>
<evidence type="ECO:0000313" key="4">
    <source>
        <dbReference type="Proteomes" id="UP001556367"/>
    </source>
</evidence>
<keyword evidence="1" id="KW-0539">Nucleus</keyword>
<dbReference type="InterPro" id="IPR038212">
    <property type="entry name" value="TF_EnY2_sf"/>
</dbReference>
<comment type="function">
    <text evidence="1">Involved in mRNA export coupled transcription activation by association with both the TREX-2 and the SAGA complexes. At the promoters, SAGA is required for recruitment of the basal transcription machinery. It influences RNA polymerase II transcriptional activity through different activities such as TBP interaction and promoter selectivity, interaction with transcription activators, and chromatin modification through histone acetylation and deubiquitination. Within the SAGA complex, participates to a subcomplex required for deubiquitination of H2B and for the maintenance of steady-state H3 methylation levels. The TREX-2 complex functions in docking export-competent ribonucleoprotein particles (mRNPs) to the nuclear entrance of the nuclear pore complex (nuclear basket). TREX-2 participates in mRNA export and accurate chromatin positioning in the nucleus by tethering genes to the nuclear periphery. May also be involved in cytoplasmic mRNA decay by interaction with components of P-bodies.</text>
</comment>